<accession>A0A397S9K3</accession>
<gene>
    <name evidence="2" type="ORF">C1645_837047</name>
</gene>
<keyword evidence="3" id="KW-1185">Reference proteome</keyword>
<proteinExistence type="predicted"/>
<organism evidence="2 3">
    <name type="scientific">Glomus cerebriforme</name>
    <dbReference type="NCBI Taxonomy" id="658196"/>
    <lineage>
        <taxon>Eukaryota</taxon>
        <taxon>Fungi</taxon>
        <taxon>Fungi incertae sedis</taxon>
        <taxon>Mucoromycota</taxon>
        <taxon>Glomeromycotina</taxon>
        <taxon>Glomeromycetes</taxon>
        <taxon>Glomerales</taxon>
        <taxon>Glomeraceae</taxon>
        <taxon>Glomus</taxon>
    </lineage>
</organism>
<dbReference type="Pfam" id="PF00069">
    <property type="entry name" value="Pkinase"/>
    <property type="match status" value="1"/>
</dbReference>
<dbReference type="OrthoDB" id="2365603at2759"/>
<name>A0A397S9K3_9GLOM</name>
<evidence type="ECO:0000259" key="1">
    <source>
        <dbReference type="PROSITE" id="PS50011"/>
    </source>
</evidence>
<reference evidence="2 3" key="1">
    <citation type="submission" date="2018-06" db="EMBL/GenBank/DDBJ databases">
        <title>Comparative genomics reveals the genomic features of Rhizophagus irregularis, R. cerebriforme, R. diaphanum and Gigaspora rosea, and their symbiotic lifestyle signature.</title>
        <authorList>
            <person name="Morin E."/>
            <person name="San Clemente H."/>
            <person name="Chen E.C.H."/>
            <person name="De La Providencia I."/>
            <person name="Hainaut M."/>
            <person name="Kuo A."/>
            <person name="Kohler A."/>
            <person name="Murat C."/>
            <person name="Tang N."/>
            <person name="Roy S."/>
            <person name="Loubradou J."/>
            <person name="Henrissat B."/>
            <person name="Grigoriev I.V."/>
            <person name="Corradi N."/>
            <person name="Roux C."/>
            <person name="Martin F.M."/>
        </authorList>
    </citation>
    <scope>NUCLEOTIDE SEQUENCE [LARGE SCALE GENOMIC DNA]</scope>
    <source>
        <strain evidence="2 3">DAOM 227022</strain>
    </source>
</reference>
<dbReference type="InterPro" id="IPR000719">
    <property type="entry name" value="Prot_kinase_dom"/>
</dbReference>
<dbReference type="STRING" id="658196.A0A397S9K3"/>
<dbReference type="SUPFAM" id="SSF56112">
    <property type="entry name" value="Protein kinase-like (PK-like)"/>
    <property type="match status" value="1"/>
</dbReference>
<sequence>MSENVKTEDLSYWLNNSIAEEHIKYYEYSNFTNIQQIGKGLYGNVVRVYCKNSDHFFTLKSFNNHEQTIKEVEKELKLLRSIDDHENIIRLYGVTKVEGGY</sequence>
<dbReference type="PROSITE" id="PS50011">
    <property type="entry name" value="PROTEIN_KINASE_DOM"/>
    <property type="match status" value="1"/>
</dbReference>
<protein>
    <recommendedName>
        <fullName evidence="1">Protein kinase domain-containing protein</fullName>
    </recommendedName>
</protein>
<feature type="domain" description="Protein kinase" evidence="1">
    <location>
        <begin position="31"/>
        <end position="101"/>
    </location>
</feature>
<dbReference type="GO" id="GO:0005524">
    <property type="term" value="F:ATP binding"/>
    <property type="evidence" value="ECO:0007669"/>
    <property type="project" value="InterPro"/>
</dbReference>
<dbReference type="InterPro" id="IPR011009">
    <property type="entry name" value="Kinase-like_dom_sf"/>
</dbReference>
<dbReference type="EMBL" id="QKYT01000801">
    <property type="protein sequence ID" value="RIA81416.1"/>
    <property type="molecule type" value="Genomic_DNA"/>
</dbReference>
<comment type="caution">
    <text evidence="2">The sequence shown here is derived from an EMBL/GenBank/DDBJ whole genome shotgun (WGS) entry which is preliminary data.</text>
</comment>
<dbReference type="Gene3D" id="3.30.200.20">
    <property type="entry name" value="Phosphorylase Kinase, domain 1"/>
    <property type="match status" value="1"/>
</dbReference>
<dbReference type="AlphaFoldDB" id="A0A397S9K3"/>
<evidence type="ECO:0000313" key="2">
    <source>
        <dbReference type="EMBL" id="RIA81416.1"/>
    </source>
</evidence>
<dbReference type="GO" id="GO:0004672">
    <property type="term" value="F:protein kinase activity"/>
    <property type="evidence" value="ECO:0007669"/>
    <property type="project" value="InterPro"/>
</dbReference>
<dbReference type="Proteomes" id="UP000265703">
    <property type="component" value="Unassembled WGS sequence"/>
</dbReference>
<evidence type="ECO:0000313" key="3">
    <source>
        <dbReference type="Proteomes" id="UP000265703"/>
    </source>
</evidence>